<protein>
    <submittedName>
        <fullName evidence="1">Uncharacterized protein</fullName>
    </submittedName>
</protein>
<evidence type="ECO:0000313" key="2">
    <source>
        <dbReference type="Proteomes" id="UP000572268"/>
    </source>
</evidence>
<reference evidence="1 2" key="1">
    <citation type="submission" date="2020-04" db="EMBL/GenBank/DDBJ databases">
        <title>Perkinsus olseni comparative genomics.</title>
        <authorList>
            <person name="Bogema D.R."/>
        </authorList>
    </citation>
    <scope>NUCLEOTIDE SEQUENCE [LARGE SCALE GENOMIC DNA]</scope>
    <source>
        <strain evidence="1">ATCC PRA-31</strain>
    </source>
</reference>
<organism evidence="1 2">
    <name type="scientific">Perkinsus olseni</name>
    <name type="common">Perkinsus atlanticus</name>
    <dbReference type="NCBI Taxonomy" id="32597"/>
    <lineage>
        <taxon>Eukaryota</taxon>
        <taxon>Sar</taxon>
        <taxon>Alveolata</taxon>
        <taxon>Perkinsozoa</taxon>
        <taxon>Perkinsea</taxon>
        <taxon>Perkinsida</taxon>
        <taxon>Perkinsidae</taxon>
        <taxon>Perkinsus</taxon>
    </lineage>
</organism>
<proteinExistence type="predicted"/>
<dbReference type="EMBL" id="JABANN010003281">
    <property type="protein sequence ID" value="KAF4646595.1"/>
    <property type="molecule type" value="Genomic_DNA"/>
</dbReference>
<name>A0A7J6KGS5_PEROL</name>
<accession>A0A7J6KGS5</accession>
<dbReference type="Proteomes" id="UP000572268">
    <property type="component" value="Unassembled WGS sequence"/>
</dbReference>
<dbReference type="AlphaFoldDB" id="A0A7J6KGS5"/>
<feature type="non-terminal residue" evidence="1">
    <location>
        <position position="1"/>
    </location>
</feature>
<sequence length="106" mass="11970">STLKTCTSCIKARATRQFNYVTNHVQDLLTTGLWQVVGVDVAGPYGKAPRATPGQDHDTTSLITRNVRRVLQRHGTKHYVLPGYGQYLSFWERSHKDMVDVVKAVR</sequence>
<evidence type="ECO:0000313" key="1">
    <source>
        <dbReference type="EMBL" id="KAF4646595.1"/>
    </source>
</evidence>
<feature type="non-terminal residue" evidence="1">
    <location>
        <position position="106"/>
    </location>
</feature>
<comment type="caution">
    <text evidence="1">The sequence shown here is derived from an EMBL/GenBank/DDBJ whole genome shotgun (WGS) entry which is preliminary data.</text>
</comment>
<gene>
    <name evidence="1" type="ORF">FOL46_005414</name>
</gene>